<sequence>MTIILHDVNGLQIGQRSEDGYINLTGIAKASNKKLNDYLRLNSTKALVNELSMNTGISIPDLVSTKKGKPVDLQGTWGHPQVAISCGHWSSPQLAILVTRWVIDLDVSIKLAIRIP</sequence>
<dbReference type="PROSITE" id="PS51301">
    <property type="entry name" value="KILA_N"/>
    <property type="match status" value="1"/>
</dbReference>
<dbReference type="OrthoDB" id="9812611at2"/>
<dbReference type="Proteomes" id="UP000271624">
    <property type="component" value="Unassembled WGS sequence"/>
</dbReference>
<reference evidence="2" key="1">
    <citation type="submission" date="2018-12" db="EMBL/GenBank/DDBJ databases">
        <authorList>
            <person name="Will S."/>
            <person name="Neumann-Schaal M."/>
            <person name="Henke P."/>
        </authorList>
    </citation>
    <scope>NUCLEOTIDE SEQUENCE</scope>
    <source>
        <strain evidence="2">PCC 7102</strain>
    </source>
</reference>
<dbReference type="EMBL" id="RSCL01000009">
    <property type="protein sequence ID" value="RUT05073.1"/>
    <property type="molecule type" value="Genomic_DNA"/>
</dbReference>
<dbReference type="InterPro" id="IPR018004">
    <property type="entry name" value="KilA/APSES_HTH"/>
</dbReference>
<feature type="domain" description="KilA-N" evidence="1">
    <location>
        <begin position="2"/>
        <end position="105"/>
    </location>
</feature>
<dbReference type="InterPro" id="IPR036887">
    <property type="entry name" value="HTH_APSES_sf"/>
</dbReference>
<accession>A0A433VG58</accession>
<keyword evidence="3" id="KW-1185">Reference proteome</keyword>
<dbReference type="InterPro" id="IPR017880">
    <property type="entry name" value="KilA_N"/>
</dbReference>
<evidence type="ECO:0000313" key="2">
    <source>
        <dbReference type="EMBL" id="RUT05073.1"/>
    </source>
</evidence>
<proteinExistence type="predicted"/>
<dbReference type="SUPFAM" id="SSF54616">
    <property type="entry name" value="DNA-binding domain of Mlu1-box binding protein MBP1"/>
    <property type="match status" value="1"/>
</dbReference>
<comment type="caution">
    <text evidence="2">The sequence shown here is derived from an EMBL/GenBank/DDBJ whole genome shotgun (WGS) entry which is preliminary data.</text>
</comment>
<reference evidence="2" key="2">
    <citation type="journal article" date="2019" name="Genome Biol. Evol.">
        <title>Day and night: Metabolic profiles and evolutionary relationships of six axenic non-marine cyanobacteria.</title>
        <authorList>
            <person name="Will S.E."/>
            <person name="Henke P."/>
            <person name="Boedeker C."/>
            <person name="Huang S."/>
            <person name="Brinkmann H."/>
            <person name="Rohde M."/>
            <person name="Jarek M."/>
            <person name="Friedl T."/>
            <person name="Seufert S."/>
            <person name="Schumacher M."/>
            <person name="Overmann J."/>
            <person name="Neumann-Schaal M."/>
            <person name="Petersen J."/>
        </authorList>
    </citation>
    <scope>NUCLEOTIDE SEQUENCE [LARGE SCALE GENOMIC DNA]</scope>
    <source>
        <strain evidence="2">PCC 7102</strain>
    </source>
</reference>
<dbReference type="SMART" id="SM01252">
    <property type="entry name" value="KilA-N"/>
    <property type="match status" value="1"/>
</dbReference>
<organism evidence="2 3">
    <name type="scientific">Dulcicalothrix desertica PCC 7102</name>
    <dbReference type="NCBI Taxonomy" id="232991"/>
    <lineage>
        <taxon>Bacteria</taxon>
        <taxon>Bacillati</taxon>
        <taxon>Cyanobacteriota</taxon>
        <taxon>Cyanophyceae</taxon>
        <taxon>Nostocales</taxon>
        <taxon>Calotrichaceae</taxon>
        <taxon>Dulcicalothrix</taxon>
    </lineage>
</organism>
<dbReference type="GO" id="GO:0003677">
    <property type="term" value="F:DNA binding"/>
    <property type="evidence" value="ECO:0007669"/>
    <property type="project" value="InterPro"/>
</dbReference>
<dbReference type="RefSeq" id="WP_127082330.1">
    <property type="nucleotide sequence ID" value="NZ_RSCL01000009.1"/>
</dbReference>
<gene>
    <name evidence="2" type="ORF">DSM106972_038940</name>
</gene>
<dbReference type="Pfam" id="PF04383">
    <property type="entry name" value="KilA-N"/>
    <property type="match status" value="1"/>
</dbReference>
<evidence type="ECO:0000313" key="3">
    <source>
        <dbReference type="Proteomes" id="UP000271624"/>
    </source>
</evidence>
<dbReference type="AlphaFoldDB" id="A0A433VG58"/>
<evidence type="ECO:0000259" key="1">
    <source>
        <dbReference type="PROSITE" id="PS51301"/>
    </source>
</evidence>
<name>A0A433VG58_9CYAN</name>
<protein>
    <recommendedName>
        <fullName evidence="1">KilA-N domain-containing protein</fullName>
    </recommendedName>
</protein>